<feature type="transmembrane region" description="Helical" evidence="1">
    <location>
        <begin position="127"/>
        <end position="148"/>
    </location>
</feature>
<keyword evidence="1" id="KW-0812">Transmembrane</keyword>
<dbReference type="Proteomes" id="UP001321506">
    <property type="component" value="Unassembled WGS sequence"/>
</dbReference>
<dbReference type="RefSeq" id="WP_281488930.1">
    <property type="nucleotide sequence ID" value="NZ_CP159582.1"/>
</dbReference>
<name>A0AAW6T6M4_9MICO</name>
<sequence length="175" mass="18716">MAISRKRSRELKKLQGKAESLWREQREVLDHANVVVREASRQLGKLTQEEVTPRVREAYDHRVRPVIATGIAAGRTVADGARRGAKQGFGSAVSGALGSALAVIEVAKDPKFRAAALRGKQKRGKGVLAFFGIALGILAAAGVGYAVWQTLRADDELWVEAEELGATATEASATV</sequence>
<keyword evidence="3" id="KW-1185">Reference proteome</keyword>
<keyword evidence="1" id="KW-0472">Membrane</keyword>
<gene>
    <name evidence="2" type="ORF">QF206_09270</name>
</gene>
<protein>
    <submittedName>
        <fullName evidence="2">DNA helicase</fullName>
    </submittedName>
</protein>
<evidence type="ECO:0000313" key="2">
    <source>
        <dbReference type="EMBL" id="MDI2099149.1"/>
    </source>
</evidence>
<dbReference type="AlphaFoldDB" id="A0AAW6T6M4"/>
<evidence type="ECO:0000313" key="3">
    <source>
        <dbReference type="Proteomes" id="UP001321506"/>
    </source>
</evidence>
<accession>A0AAW6T6M4</accession>
<dbReference type="EMBL" id="JASATX010000003">
    <property type="protein sequence ID" value="MDI2099149.1"/>
    <property type="molecule type" value="Genomic_DNA"/>
</dbReference>
<organism evidence="2 3">
    <name type="scientific">Ruicaihuangia caeni</name>
    <dbReference type="NCBI Taxonomy" id="3042517"/>
    <lineage>
        <taxon>Bacteria</taxon>
        <taxon>Bacillati</taxon>
        <taxon>Actinomycetota</taxon>
        <taxon>Actinomycetes</taxon>
        <taxon>Micrococcales</taxon>
        <taxon>Microbacteriaceae</taxon>
        <taxon>Ruicaihuangia</taxon>
    </lineage>
</organism>
<keyword evidence="1" id="KW-1133">Transmembrane helix</keyword>
<comment type="caution">
    <text evidence="2">The sequence shown here is derived from an EMBL/GenBank/DDBJ whole genome shotgun (WGS) entry which is preliminary data.</text>
</comment>
<keyword evidence="2" id="KW-0347">Helicase</keyword>
<keyword evidence="2" id="KW-0067">ATP-binding</keyword>
<evidence type="ECO:0000256" key="1">
    <source>
        <dbReference type="SAM" id="Phobius"/>
    </source>
</evidence>
<keyword evidence="2" id="KW-0547">Nucleotide-binding</keyword>
<reference evidence="2 3" key="1">
    <citation type="submission" date="2023-04" db="EMBL/GenBank/DDBJ databases">
        <title>Klugiella caeni sp. nov. isolated from the sludge of biochemical tank.</title>
        <authorList>
            <person name="Geng K."/>
        </authorList>
    </citation>
    <scope>NUCLEOTIDE SEQUENCE [LARGE SCALE GENOMIC DNA]</scope>
    <source>
        <strain evidence="2 3">YN-L-19</strain>
    </source>
</reference>
<dbReference type="GO" id="GO:0004386">
    <property type="term" value="F:helicase activity"/>
    <property type="evidence" value="ECO:0007669"/>
    <property type="project" value="UniProtKB-KW"/>
</dbReference>
<keyword evidence="2" id="KW-0378">Hydrolase</keyword>
<proteinExistence type="predicted"/>